<sequence length="155" mass="17917">MSNLNVFLSYCHEDEQFKLKLLKYLKPVLKGFNASLWHDGNILTGQSLEDSIQEALEQSTIFICLISSDYLASDYCIDKELEYALDKQKIGKANIFPVVLRKCNWTHTIFYDLKCQPKDAKPVIKWDDEDDVYTEISDELAKVLKSLTSNNIKKK</sequence>
<accession>R9B308</accession>
<proteinExistence type="predicted"/>
<dbReference type="Proteomes" id="UP000016203">
    <property type="component" value="Unassembled WGS sequence"/>
</dbReference>
<dbReference type="EMBL" id="AQFL01000009">
    <property type="protein sequence ID" value="EOR08823.1"/>
    <property type="molecule type" value="Genomic_DNA"/>
</dbReference>
<dbReference type="HOGENOM" id="CLU_126444_0_0_6"/>
<protein>
    <recommendedName>
        <fullName evidence="1">TIR domain-containing protein</fullName>
    </recommendedName>
</protein>
<gene>
    <name evidence="2" type="ORF">F896_01353</name>
</gene>
<dbReference type="SUPFAM" id="SSF52200">
    <property type="entry name" value="Toll/Interleukin receptor TIR domain"/>
    <property type="match status" value="1"/>
</dbReference>
<dbReference type="Pfam" id="PF13676">
    <property type="entry name" value="TIR_2"/>
    <property type="match status" value="1"/>
</dbReference>
<dbReference type="SMART" id="SM00255">
    <property type="entry name" value="TIR"/>
    <property type="match status" value="1"/>
</dbReference>
<feature type="domain" description="TIR" evidence="1">
    <location>
        <begin position="2"/>
        <end position="144"/>
    </location>
</feature>
<evidence type="ECO:0000259" key="1">
    <source>
        <dbReference type="PROSITE" id="PS50104"/>
    </source>
</evidence>
<comment type="caution">
    <text evidence="2">The sequence shown here is derived from an EMBL/GenBank/DDBJ whole genome shotgun (WGS) entry which is preliminary data.</text>
</comment>
<dbReference type="InterPro" id="IPR035897">
    <property type="entry name" value="Toll_tir_struct_dom_sf"/>
</dbReference>
<dbReference type="InterPro" id="IPR000157">
    <property type="entry name" value="TIR_dom"/>
</dbReference>
<name>R9B308_9GAMM</name>
<dbReference type="PATRIC" id="fig|1217699.3.peg.1307"/>
<evidence type="ECO:0000313" key="2">
    <source>
        <dbReference type="EMBL" id="EOR08823.1"/>
    </source>
</evidence>
<organism evidence="2 3">
    <name type="scientific">Acinetobacter genomosp. 15BJ</name>
    <dbReference type="NCBI Taxonomy" id="106651"/>
    <lineage>
        <taxon>Bacteria</taxon>
        <taxon>Pseudomonadati</taxon>
        <taxon>Pseudomonadota</taxon>
        <taxon>Gammaproteobacteria</taxon>
        <taxon>Moraxellales</taxon>
        <taxon>Moraxellaceae</taxon>
        <taxon>Acinetobacter</taxon>
    </lineage>
</organism>
<reference evidence="2 3" key="1">
    <citation type="submission" date="2013-03" db="EMBL/GenBank/DDBJ databases">
        <title>The Genome Sequence of Acinetobacter sp. CIP 110321.</title>
        <authorList>
            <consortium name="The Broad Institute Genome Sequencing Platform"/>
            <consortium name="The Broad Institute Genome Sequencing Center for Infectious Disease"/>
            <person name="Cerqueira G."/>
            <person name="Feldgarden M."/>
            <person name="Courvalin P."/>
            <person name="Perichon B."/>
            <person name="Grillot-Courvalin C."/>
            <person name="Clermont D."/>
            <person name="Rocha E."/>
            <person name="Yoon E.-J."/>
            <person name="Nemec A."/>
            <person name="Walker B."/>
            <person name="Young S.K."/>
            <person name="Zeng Q."/>
            <person name="Gargeya S."/>
            <person name="Fitzgerald M."/>
            <person name="Haas B."/>
            <person name="Abouelleil A."/>
            <person name="Alvarado L."/>
            <person name="Arachchi H.M."/>
            <person name="Berlin A.M."/>
            <person name="Chapman S.B."/>
            <person name="Dewar J."/>
            <person name="Goldberg J."/>
            <person name="Griggs A."/>
            <person name="Gujja S."/>
            <person name="Hansen M."/>
            <person name="Howarth C."/>
            <person name="Imamovic A."/>
            <person name="Larimer J."/>
            <person name="McCowan C."/>
            <person name="Murphy C."/>
            <person name="Neiman D."/>
            <person name="Pearson M."/>
            <person name="Priest M."/>
            <person name="Roberts A."/>
            <person name="Saif S."/>
            <person name="Shea T."/>
            <person name="Sisk P."/>
            <person name="Sykes S."/>
            <person name="Wortman J."/>
            <person name="Nusbaum C."/>
            <person name="Birren B."/>
        </authorList>
    </citation>
    <scope>NUCLEOTIDE SEQUENCE [LARGE SCALE GENOMIC DNA]</scope>
    <source>
        <strain evidence="2 3">CIP 110321</strain>
    </source>
</reference>
<dbReference type="AlphaFoldDB" id="R9B308"/>
<dbReference type="RefSeq" id="WP_016163131.1">
    <property type="nucleotide sequence ID" value="NZ_KE007347.1"/>
</dbReference>
<dbReference type="Gene3D" id="3.40.50.10140">
    <property type="entry name" value="Toll/interleukin-1 receptor homology (TIR) domain"/>
    <property type="match status" value="1"/>
</dbReference>
<evidence type="ECO:0000313" key="3">
    <source>
        <dbReference type="Proteomes" id="UP000016203"/>
    </source>
</evidence>
<dbReference type="PROSITE" id="PS50104">
    <property type="entry name" value="TIR"/>
    <property type="match status" value="1"/>
</dbReference>
<dbReference type="GO" id="GO:0007165">
    <property type="term" value="P:signal transduction"/>
    <property type="evidence" value="ECO:0007669"/>
    <property type="project" value="InterPro"/>
</dbReference>